<dbReference type="GO" id="GO:0030599">
    <property type="term" value="F:pectinesterase activity"/>
    <property type="evidence" value="ECO:0007669"/>
    <property type="project" value="UniProtKB-EC"/>
</dbReference>
<dbReference type="InterPro" id="IPR051955">
    <property type="entry name" value="PME_Inhibitor"/>
</dbReference>
<dbReference type="FunFam" id="1.20.140.40:FF:000010">
    <property type="entry name" value="Pectinesterase"/>
    <property type="match status" value="1"/>
</dbReference>
<keyword evidence="8" id="KW-0812">Transmembrane</keyword>
<dbReference type="CDD" id="cd15798">
    <property type="entry name" value="PMEI-like_3"/>
    <property type="match status" value="1"/>
</dbReference>
<dbReference type="EC" id="3.1.1.11" evidence="3"/>
<dbReference type="EMBL" id="JAXUIC010000010">
    <property type="protein sequence ID" value="KAK4568257.1"/>
    <property type="molecule type" value="Genomic_DNA"/>
</dbReference>
<reference evidence="10 11" key="1">
    <citation type="journal article" date="2023" name="G3 (Bethesda)">
        <title>A haplotype-resolved chromosome-scale genome for Quercus rubra L. provides insights into the genetics of adaptive traits for red oak species.</title>
        <authorList>
            <person name="Kapoor B."/>
            <person name="Jenkins J."/>
            <person name="Schmutz J."/>
            <person name="Zhebentyayeva T."/>
            <person name="Kuelheim C."/>
            <person name="Coggeshall M."/>
            <person name="Heim C."/>
            <person name="Lasky J.R."/>
            <person name="Leites L."/>
            <person name="Islam-Faridi N."/>
            <person name="Romero-Severson J."/>
            <person name="DeLeo V.L."/>
            <person name="Lucas S.M."/>
            <person name="Lazic D."/>
            <person name="Gailing O."/>
            <person name="Carlson J."/>
            <person name="Staton M."/>
        </authorList>
    </citation>
    <scope>NUCLEOTIDE SEQUENCE [LARGE SCALE GENOMIC DNA]</scope>
    <source>
        <strain evidence="10">Pseudo-F2</strain>
    </source>
</reference>
<comment type="similarity">
    <text evidence="1">In the N-terminal section; belongs to the PMEI family.</text>
</comment>
<keyword evidence="8" id="KW-1133">Transmembrane helix</keyword>
<dbReference type="SMART" id="SM00856">
    <property type="entry name" value="PMEI"/>
    <property type="match status" value="1"/>
</dbReference>
<dbReference type="PANTHER" id="PTHR31080:SF303">
    <property type="entry name" value="PECTINESTERASE 1-LIKE"/>
    <property type="match status" value="1"/>
</dbReference>
<comment type="similarity">
    <text evidence="7">Belongs to the PMEI family.</text>
</comment>
<organism evidence="10 11">
    <name type="scientific">Quercus rubra</name>
    <name type="common">Northern red oak</name>
    <name type="synonym">Quercus borealis</name>
    <dbReference type="NCBI Taxonomy" id="3512"/>
    <lineage>
        <taxon>Eukaryota</taxon>
        <taxon>Viridiplantae</taxon>
        <taxon>Streptophyta</taxon>
        <taxon>Embryophyta</taxon>
        <taxon>Tracheophyta</taxon>
        <taxon>Spermatophyta</taxon>
        <taxon>Magnoliopsida</taxon>
        <taxon>eudicotyledons</taxon>
        <taxon>Gunneridae</taxon>
        <taxon>Pentapetalae</taxon>
        <taxon>rosids</taxon>
        <taxon>fabids</taxon>
        <taxon>Fagales</taxon>
        <taxon>Fagaceae</taxon>
        <taxon>Quercus</taxon>
    </lineage>
</organism>
<keyword evidence="8" id="KW-0472">Membrane</keyword>
<protein>
    <recommendedName>
        <fullName evidence="3">pectinesterase</fullName>
        <ecNumber evidence="3">3.1.1.11</ecNumber>
    </recommendedName>
</protein>
<evidence type="ECO:0000256" key="3">
    <source>
        <dbReference type="ARBA" id="ARBA00013229"/>
    </source>
</evidence>
<evidence type="ECO:0000256" key="5">
    <source>
        <dbReference type="ARBA" id="ARBA00023157"/>
    </source>
</evidence>
<dbReference type="NCBIfam" id="TIGR01614">
    <property type="entry name" value="PME_inhib"/>
    <property type="match status" value="1"/>
</dbReference>
<dbReference type="SUPFAM" id="SSF101148">
    <property type="entry name" value="Plant invertase/pectin methylesterase inhibitor"/>
    <property type="match status" value="1"/>
</dbReference>
<evidence type="ECO:0000256" key="1">
    <source>
        <dbReference type="ARBA" id="ARBA00006027"/>
    </source>
</evidence>
<evidence type="ECO:0000313" key="11">
    <source>
        <dbReference type="Proteomes" id="UP001324115"/>
    </source>
</evidence>
<keyword evidence="5" id="KW-1015">Disulfide bond</keyword>
<evidence type="ECO:0000256" key="6">
    <source>
        <dbReference type="ARBA" id="ARBA00023180"/>
    </source>
</evidence>
<dbReference type="Gene3D" id="1.20.140.40">
    <property type="entry name" value="Invertase/pectin methylesterase inhibitor family protein"/>
    <property type="match status" value="1"/>
</dbReference>
<dbReference type="InterPro" id="IPR006501">
    <property type="entry name" value="Pectinesterase_inhib_dom"/>
</dbReference>
<dbReference type="PANTHER" id="PTHR31080">
    <property type="entry name" value="PECTINESTERASE INHIBITOR-LIKE"/>
    <property type="match status" value="1"/>
</dbReference>
<dbReference type="Pfam" id="PF04043">
    <property type="entry name" value="PMEI"/>
    <property type="match status" value="1"/>
</dbReference>
<gene>
    <name evidence="10" type="ORF">RGQ29_003870</name>
</gene>
<evidence type="ECO:0000256" key="7">
    <source>
        <dbReference type="ARBA" id="ARBA00038471"/>
    </source>
</evidence>
<accession>A0AAN7EE49</accession>
<evidence type="ECO:0000256" key="2">
    <source>
        <dbReference type="ARBA" id="ARBA00007786"/>
    </source>
</evidence>
<dbReference type="GO" id="GO:0004857">
    <property type="term" value="F:enzyme inhibitor activity"/>
    <property type="evidence" value="ECO:0007669"/>
    <property type="project" value="InterPro"/>
</dbReference>
<name>A0AAN7EE49_QUERU</name>
<evidence type="ECO:0000256" key="4">
    <source>
        <dbReference type="ARBA" id="ARBA00022729"/>
    </source>
</evidence>
<evidence type="ECO:0000256" key="8">
    <source>
        <dbReference type="SAM" id="Phobius"/>
    </source>
</evidence>
<feature type="domain" description="Pectinesterase inhibitor" evidence="9">
    <location>
        <begin position="80"/>
        <end position="232"/>
    </location>
</feature>
<feature type="transmembrane region" description="Helical" evidence="8">
    <location>
        <begin position="34"/>
        <end position="58"/>
    </location>
</feature>
<comment type="similarity">
    <text evidence="2">In the C-terminal section; belongs to the pectinesterase family.</text>
</comment>
<keyword evidence="4" id="KW-0732">Signal</keyword>
<proteinExistence type="inferred from homology"/>
<comment type="caution">
    <text evidence="10">The sequence shown here is derived from an EMBL/GenBank/DDBJ whole genome shotgun (WGS) entry which is preliminary data.</text>
</comment>
<dbReference type="Proteomes" id="UP001324115">
    <property type="component" value="Unassembled WGS sequence"/>
</dbReference>
<evidence type="ECO:0000313" key="10">
    <source>
        <dbReference type="EMBL" id="KAK4568257.1"/>
    </source>
</evidence>
<keyword evidence="11" id="KW-1185">Reference proteome</keyword>
<sequence length="248" mass="26993">MDSINFIKGYGKVQDLELQHQSPYPNTNTQKKPLVTAVSILAILFLSLTLGAMFGVLVHMATSDPPDLPSSSSSNSAEHDTDSVIKAVCNVTRYPDSCFSSITSLCSSSRKLTDPEAIFKLSLRVSIAELSNFKNTMISNSNQGAAFADCQSQIKDAVSRLNDSVVAMEVCSGREKALTETKISDLQTWISAAMTDQETCLDGLEETGSTALDEVKTKIKKSQEYTSNCLAILANIHTLLRKFNMPLH</sequence>
<keyword evidence="6" id="KW-0325">Glycoprotein</keyword>
<dbReference type="AlphaFoldDB" id="A0AAN7EE49"/>
<dbReference type="InterPro" id="IPR035513">
    <property type="entry name" value="Invertase/methylesterase_inhib"/>
</dbReference>
<evidence type="ECO:0000259" key="9">
    <source>
        <dbReference type="SMART" id="SM00856"/>
    </source>
</evidence>